<organism evidence="3">
    <name type="scientific">Laccaria bicolor (strain S238N-H82 / ATCC MYA-4686)</name>
    <name type="common">Bicoloured deceiver</name>
    <name type="synonym">Laccaria laccata var. bicolor</name>
    <dbReference type="NCBI Taxonomy" id="486041"/>
    <lineage>
        <taxon>Eukaryota</taxon>
        <taxon>Fungi</taxon>
        <taxon>Dikarya</taxon>
        <taxon>Basidiomycota</taxon>
        <taxon>Agaricomycotina</taxon>
        <taxon>Agaricomycetes</taxon>
        <taxon>Agaricomycetidae</taxon>
        <taxon>Agaricales</taxon>
        <taxon>Agaricineae</taxon>
        <taxon>Hydnangiaceae</taxon>
        <taxon>Laccaria</taxon>
    </lineage>
</organism>
<dbReference type="CDD" id="cd09917">
    <property type="entry name" value="F-box_SF"/>
    <property type="match status" value="1"/>
</dbReference>
<dbReference type="InParanoid" id="B0DMI5"/>
<dbReference type="HOGENOM" id="CLU_027357_0_0_1"/>
<dbReference type="AlphaFoldDB" id="B0DMI5"/>
<dbReference type="InterPro" id="IPR001810">
    <property type="entry name" value="F-box_dom"/>
</dbReference>
<dbReference type="Pfam" id="PF12937">
    <property type="entry name" value="F-box-like"/>
    <property type="match status" value="1"/>
</dbReference>
<dbReference type="InterPro" id="IPR036047">
    <property type="entry name" value="F-box-like_dom_sf"/>
</dbReference>
<dbReference type="GeneID" id="6080693"/>
<dbReference type="PROSITE" id="PS50181">
    <property type="entry name" value="FBOX"/>
    <property type="match status" value="1"/>
</dbReference>
<evidence type="ECO:0000259" key="1">
    <source>
        <dbReference type="PROSITE" id="PS50181"/>
    </source>
</evidence>
<name>B0DMI5_LACBS</name>
<dbReference type="EMBL" id="DS547119">
    <property type="protein sequence ID" value="EDR04296.1"/>
    <property type="molecule type" value="Genomic_DNA"/>
</dbReference>
<protein>
    <submittedName>
        <fullName evidence="2">Predicted protein</fullName>
    </submittedName>
</protein>
<sequence length="505" mass="57389">MQSPHAPELVSLPDELLENIIDQLESESLVQLSLTCRRLHFLALPIVFARADIHDTTSFFLHDPPAHILHALRFALFVQNVESLGVGFSTYDDRLLPSTRELGRLISRLPSMKRFYLSFSYSHLLSPTVPDSAWQREVIRLLDLITNRSCTLLSVAGGFEIRPDPGADSASAIRVQSRSIVNSGFRRLLRRIDRVVIPFSLKRLGGRSRHYGLREFRALTIVLFQPPFLKWTISTLRNNSRTLTAVSFRTDGIPTNTWQDILSNITLPYLSKFELTSSLGGFEPTAVPFNSLLSFLTRHPSIVNLELRTVARPTAHHQLPSRKLLPTLETLKVDAWFTVWLLNREKAFEDLTSLYLVSEAYPLFRTFDYNTWDGVLSRIPRSAPHVTNLYISFYPEAGAIEWLDKHVSQENSPVAALESVTTLNVTRSWNMWRREVMALIPQFVARFPGLQDFTYASPPPSVKRATQRSFIKEINRACPRVTVDLGFLADLDTLSQASNDTQEIS</sequence>
<accession>B0DMI5</accession>
<gene>
    <name evidence="2" type="ORF">LACBIDRAFT_330803</name>
</gene>
<dbReference type="Proteomes" id="UP000001194">
    <property type="component" value="Unassembled WGS sequence"/>
</dbReference>
<feature type="domain" description="F-box" evidence="1">
    <location>
        <begin position="6"/>
        <end position="51"/>
    </location>
</feature>
<keyword evidence="3" id="KW-1185">Reference proteome</keyword>
<dbReference type="SUPFAM" id="SSF81383">
    <property type="entry name" value="F-box domain"/>
    <property type="match status" value="1"/>
</dbReference>
<dbReference type="RefSeq" id="XP_001885187.1">
    <property type="nucleotide sequence ID" value="XM_001885152.1"/>
</dbReference>
<dbReference type="OrthoDB" id="2635672at2759"/>
<dbReference type="SMART" id="SM00256">
    <property type="entry name" value="FBOX"/>
    <property type="match status" value="1"/>
</dbReference>
<evidence type="ECO:0000313" key="2">
    <source>
        <dbReference type="EMBL" id="EDR04296.1"/>
    </source>
</evidence>
<reference evidence="2 3" key="1">
    <citation type="journal article" date="2008" name="Nature">
        <title>The genome of Laccaria bicolor provides insights into mycorrhizal symbiosis.</title>
        <authorList>
            <person name="Martin F."/>
            <person name="Aerts A."/>
            <person name="Ahren D."/>
            <person name="Brun A."/>
            <person name="Danchin E.G.J."/>
            <person name="Duchaussoy F."/>
            <person name="Gibon J."/>
            <person name="Kohler A."/>
            <person name="Lindquist E."/>
            <person name="Pereda V."/>
            <person name="Salamov A."/>
            <person name="Shapiro H.J."/>
            <person name="Wuyts J."/>
            <person name="Blaudez D."/>
            <person name="Buee M."/>
            <person name="Brokstein P."/>
            <person name="Canbaeck B."/>
            <person name="Cohen D."/>
            <person name="Courty P.E."/>
            <person name="Coutinho P.M."/>
            <person name="Delaruelle C."/>
            <person name="Detter J.C."/>
            <person name="Deveau A."/>
            <person name="DiFazio S."/>
            <person name="Duplessis S."/>
            <person name="Fraissinet-Tachet L."/>
            <person name="Lucic E."/>
            <person name="Frey-Klett P."/>
            <person name="Fourrey C."/>
            <person name="Feussner I."/>
            <person name="Gay G."/>
            <person name="Grimwood J."/>
            <person name="Hoegger P.J."/>
            <person name="Jain P."/>
            <person name="Kilaru S."/>
            <person name="Labbe J."/>
            <person name="Lin Y.C."/>
            <person name="Legue V."/>
            <person name="Le Tacon F."/>
            <person name="Marmeisse R."/>
            <person name="Melayah D."/>
            <person name="Montanini B."/>
            <person name="Muratet M."/>
            <person name="Nehls U."/>
            <person name="Niculita-Hirzel H."/>
            <person name="Oudot-Le Secq M.P."/>
            <person name="Peter M."/>
            <person name="Quesneville H."/>
            <person name="Rajashekar B."/>
            <person name="Reich M."/>
            <person name="Rouhier N."/>
            <person name="Schmutz J."/>
            <person name="Yin T."/>
            <person name="Chalot M."/>
            <person name="Henrissat B."/>
            <person name="Kuees U."/>
            <person name="Lucas S."/>
            <person name="Van de Peer Y."/>
            <person name="Podila G.K."/>
            <person name="Polle A."/>
            <person name="Pukkila P.J."/>
            <person name="Richardson P.M."/>
            <person name="Rouze P."/>
            <person name="Sanders I.R."/>
            <person name="Stajich J.E."/>
            <person name="Tunlid A."/>
            <person name="Tuskan G."/>
            <person name="Grigoriev I.V."/>
        </authorList>
    </citation>
    <scope>NUCLEOTIDE SEQUENCE [LARGE SCALE GENOMIC DNA]</scope>
    <source>
        <strain evidence="3">S238N-H82 / ATCC MYA-4686</strain>
    </source>
</reference>
<proteinExistence type="predicted"/>
<evidence type="ECO:0000313" key="3">
    <source>
        <dbReference type="Proteomes" id="UP000001194"/>
    </source>
</evidence>
<dbReference type="KEGG" id="lbc:LACBIDRAFT_330803"/>